<reference evidence="1" key="2">
    <citation type="submission" date="2021-04" db="EMBL/GenBank/DDBJ databases">
        <authorList>
            <person name="Gilroy R."/>
        </authorList>
    </citation>
    <scope>NUCLEOTIDE SEQUENCE</scope>
    <source>
        <strain evidence="1">CHK187-5294</strain>
    </source>
</reference>
<reference evidence="1" key="1">
    <citation type="journal article" date="2021" name="PeerJ">
        <title>Extensive microbial diversity within the chicken gut microbiome revealed by metagenomics and culture.</title>
        <authorList>
            <person name="Gilroy R."/>
            <person name="Ravi A."/>
            <person name="Getino M."/>
            <person name="Pursley I."/>
            <person name="Horton D.L."/>
            <person name="Alikhan N.F."/>
            <person name="Baker D."/>
            <person name="Gharbi K."/>
            <person name="Hall N."/>
            <person name="Watson M."/>
            <person name="Adriaenssens E.M."/>
            <person name="Foster-Nyarko E."/>
            <person name="Jarju S."/>
            <person name="Secka A."/>
            <person name="Antonio M."/>
            <person name="Oren A."/>
            <person name="Chaudhuri R.R."/>
            <person name="La Ragione R."/>
            <person name="Hildebrand F."/>
            <person name="Pallen M.J."/>
        </authorList>
    </citation>
    <scope>NUCLEOTIDE SEQUENCE</scope>
    <source>
        <strain evidence="1">CHK187-5294</strain>
    </source>
</reference>
<comment type="caution">
    <text evidence="1">The sequence shown here is derived from an EMBL/GenBank/DDBJ whole genome shotgun (WGS) entry which is preliminary data.</text>
</comment>
<sequence>MRLIFVRHGDPDYEKDSVTQKGEREITLLADKMQKEDAAAFYLSPKGRAQKTAAATLGRIGRTGVTLEWLKEFTTPVRLPDTGEEHLIWDFMPSMMDKYPDLYSAERWLQVPFIAQSGVPAAYAEVCRGIDGVLQAHGYRRRGTYYEAERPNRETLVFFCHFGATGIVLSHLFHMSPVALLQHFCAAPSSVTTVYSEEREKGIASFRCASYGDVSHLYAAGEPPAFSGRFCETYDNFEERH</sequence>
<dbReference type="SUPFAM" id="SSF53254">
    <property type="entry name" value="Phosphoglycerate mutase-like"/>
    <property type="match status" value="1"/>
</dbReference>
<organism evidence="1 2">
    <name type="scientific">Candidatus Borkfalkia avistercoris</name>
    <dbReference type="NCBI Taxonomy" id="2838504"/>
    <lineage>
        <taxon>Bacteria</taxon>
        <taxon>Bacillati</taxon>
        <taxon>Bacillota</taxon>
        <taxon>Clostridia</taxon>
        <taxon>Christensenellales</taxon>
        <taxon>Christensenellaceae</taxon>
        <taxon>Candidatus Borkfalkia</taxon>
    </lineage>
</organism>
<accession>A0A9D2AA92</accession>
<dbReference type="Proteomes" id="UP000824132">
    <property type="component" value="Unassembled WGS sequence"/>
</dbReference>
<evidence type="ECO:0000313" key="1">
    <source>
        <dbReference type="EMBL" id="HIZ03015.1"/>
    </source>
</evidence>
<dbReference type="InterPro" id="IPR013078">
    <property type="entry name" value="His_Pase_superF_clade-1"/>
</dbReference>
<proteinExistence type="predicted"/>
<dbReference type="InterPro" id="IPR029033">
    <property type="entry name" value="His_PPase_superfam"/>
</dbReference>
<dbReference type="Gene3D" id="3.40.50.1240">
    <property type="entry name" value="Phosphoglycerate mutase-like"/>
    <property type="match status" value="1"/>
</dbReference>
<protein>
    <submittedName>
        <fullName evidence="1">Phosphoglycerate mutase family protein</fullName>
    </submittedName>
</protein>
<dbReference type="AlphaFoldDB" id="A0A9D2AA92"/>
<gene>
    <name evidence="1" type="ORF">H9727_01890</name>
</gene>
<name>A0A9D2AA92_9FIRM</name>
<dbReference type="EMBL" id="DXCL01000010">
    <property type="protein sequence ID" value="HIZ03015.1"/>
    <property type="molecule type" value="Genomic_DNA"/>
</dbReference>
<evidence type="ECO:0000313" key="2">
    <source>
        <dbReference type="Proteomes" id="UP000824132"/>
    </source>
</evidence>
<dbReference type="Pfam" id="PF00300">
    <property type="entry name" value="His_Phos_1"/>
    <property type="match status" value="1"/>
</dbReference>